<organism evidence="8 9">
    <name type="scientific">Thermoproteota archaeon</name>
    <dbReference type="NCBI Taxonomy" id="2056631"/>
    <lineage>
        <taxon>Archaea</taxon>
        <taxon>Thermoproteota</taxon>
    </lineage>
</organism>
<dbReference type="InterPro" id="IPR013347">
    <property type="entry name" value="MeTrfase_F_su"/>
</dbReference>
<dbReference type="NCBIfam" id="NF002126">
    <property type="entry name" value="PRK00964.1-4"/>
    <property type="match status" value="1"/>
</dbReference>
<dbReference type="Proteomes" id="UP000272051">
    <property type="component" value="Unassembled WGS sequence"/>
</dbReference>
<name>A0A497EUV1_9CREN</name>
<dbReference type="Pfam" id="PF09472">
    <property type="entry name" value="MtrF"/>
    <property type="match status" value="1"/>
</dbReference>
<dbReference type="EC" id="2.1.1.86" evidence="8"/>
<feature type="transmembrane region" description="Helical" evidence="5">
    <location>
        <begin position="227"/>
        <end position="247"/>
    </location>
</feature>
<gene>
    <name evidence="7" type="ORF">DRJ31_05090</name>
    <name evidence="8" type="ORF">DRJ33_07410</name>
</gene>
<evidence type="ECO:0000256" key="1">
    <source>
        <dbReference type="ARBA" id="ARBA00022475"/>
    </source>
</evidence>
<proteinExistence type="predicted"/>
<dbReference type="InterPro" id="IPR005778">
    <property type="entry name" value="MtrA"/>
</dbReference>
<reference evidence="9 10" key="1">
    <citation type="submission" date="2018-06" db="EMBL/GenBank/DDBJ databases">
        <title>Extensive metabolic versatility and redundancy in microbially diverse, dynamic hydrothermal sediments.</title>
        <authorList>
            <person name="Dombrowski N."/>
            <person name="Teske A."/>
            <person name="Baker B.J."/>
        </authorList>
    </citation>
    <scope>NUCLEOTIDE SEQUENCE [LARGE SCALE GENOMIC DNA]</scope>
    <source>
        <strain evidence="8">B34_G17</strain>
        <strain evidence="7">B66_G16</strain>
    </source>
</reference>
<dbReference type="AlphaFoldDB" id="A0A497EUV1"/>
<dbReference type="GO" id="GO:0015948">
    <property type="term" value="P:methanogenesis"/>
    <property type="evidence" value="ECO:0007669"/>
    <property type="project" value="InterPro"/>
</dbReference>
<evidence type="ECO:0000256" key="3">
    <source>
        <dbReference type="ARBA" id="ARBA00022967"/>
    </source>
</evidence>
<evidence type="ECO:0000313" key="10">
    <source>
        <dbReference type="Proteomes" id="UP000278475"/>
    </source>
</evidence>
<dbReference type="PIRSF" id="PIRSF500207">
    <property type="entry name" value="MtrA"/>
    <property type="match status" value="1"/>
</dbReference>
<dbReference type="GO" id="GO:0030269">
    <property type="term" value="F:tetrahydromethanopterin S-methyltransferase activity"/>
    <property type="evidence" value="ECO:0007669"/>
    <property type="project" value="InterPro"/>
</dbReference>
<keyword evidence="3" id="KW-1278">Translocase</keyword>
<dbReference type="Pfam" id="PF04208">
    <property type="entry name" value="MtrA"/>
    <property type="match status" value="1"/>
</dbReference>
<evidence type="ECO:0000313" key="9">
    <source>
        <dbReference type="Proteomes" id="UP000272051"/>
    </source>
</evidence>
<keyword evidence="5" id="KW-1133">Transmembrane helix</keyword>
<keyword evidence="8" id="KW-0489">Methyltransferase</keyword>
<dbReference type="NCBIfam" id="TIGR01111">
    <property type="entry name" value="mtrA"/>
    <property type="match status" value="1"/>
</dbReference>
<dbReference type="NCBIfam" id="TIGR02507">
    <property type="entry name" value="MtrF"/>
    <property type="match status" value="1"/>
</dbReference>
<dbReference type="GO" id="GO:0050897">
    <property type="term" value="F:cobalt ion binding"/>
    <property type="evidence" value="ECO:0007669"/>
    <property type="project" value="InterPro"/>
</dbReference>
<dbReference type="GO" id="GO:0016020">
    <property type="term" value="C:membrane"/>
    <property type="evidence" value="ECO:0007669"/>
    <property type="project" value="InterPro"/>
</dbReference>
<evidence type="ECO:0000256" key="2">
    <source>
        <dbReference type="ARBA" id="ARBA00022679"/>
    </source>
</evidence>
<dbReference type="EMBL" id="QMQV01000037">
    <property type="protein sequence ID" value="RLE49399.1"/>
    <property type="molecule type" value="Genomic_DNA"/>
</dbReference>
<dbReference type="Proteomes" id="UP000278475">
    <property type="component" value="Unassembled WGS sequence"/>
</dbReference>
<sequence>MAEEKPKVEPASGWPIVAGEIKVGDPKGPVAVAALASETIVKDIAETPGVAIVGPVKTENIGIEKVIANVISNPNIRYLIVCGTEVTGHVTGGSLKALYEHGIQPDKRIKNAPGAIPYVEHLSEEVVDRFRRQVQLIDMINVEDVGAIKAKIAELVANDPGAFPEPPMVVKVEVEEKKVEEVLKIPLASIAQPVMFSIEALLNDMRYRVQLIGRTWRLISGVGSFRALGLSLGLALSLGVYALLLFFTTMG</sequence>
<evidence type="ECO:0000313" key="7">
    <source>
        <dbReference type="EMBL" id="RLE49399.1"/>
    </source>
</evidence>
<protein>
    <submittedName>
        <fullName evidence="8">Tetrahydromethanopterin S-methyltransferase subunit A</fullName>
        <ecNumber evidence="8">2.1.1.86</ecNumber>
    </submittedName>
</protein>
<feature type="domain" description="Tetrahydromethanopterin S-methyltransferase F subunit" evidence="6">
    <location>
        <begin position="190"/>
        <end position="238"/>
    </location>
</feature>
<dbReference type="InterPro" id="IPR030688">
    <property type="entry name" value="MeTrfase_MtrA/MtxA"/>
</dbReference>
<keyword evidence="1" id="KW-1003">Cell membrane</keyword>
<evidence type="ECO:0000256" key="5">
    <source>
        <dbReference type="SAM" id="Phobius"/>
    </source>
</evidence>
<comment type="caution">
    <text evidence="8">The sequence shown here is derived from an EMBL/GenBank/DDBJ whole genome shotgun (WGS) entry which is preliminary data.</text>
</comment>
<evidence type="ECO:0000256" key="4">
    <source>
        <dbReference type="ARBA" id="ARBA00023136"/>
    </source>
</evidence>
<evidence type="ECO:0000313" key="8">
    <source>
        <dbReference type="EMBL" id="RLE50490.1"/>
    </source>
</evidence>
<dbReference type="GO" id="GO:0032259">
    <property type="term" value="P:methylation"/>
    <property type="evidence" value="ECO:0007669"/>
    <property type="project" value="UniProtKB-KW"/>
</dbReference>
<dbReference type="EMBL" id="QMQX01000169">
    <property type="protein sequence ID" value="RLE50490.1"/>
    <property type="molecule type" value="Genomic_DNA"/>
</dbReference>
<evidence type="ECO:0000259" key="6">
    <source>
        <dbReference type="Pfam" id="PF09472"/>
    </source>
</evidence>
<keyword evidence="4 5" id="KW-0472">Membrane</keyword>
<dbReference type="PIRSF" id="PIRSF009452">
    <property type="entry name" value="MtrA_MtxA"/>
    <property type="match status" value="1"/>
</dbReference>
<keyword evidence="2 8" id="KW-0808">Transferase</keyword>
<accession>A0A497EUV1</accession>
<keyword evidence="5" id="KW-0812">Transmembrane</keyword>